<evidence type="ECO:0000313" key="2">
    <source>
        <dbReference type="Proteomes" id="UP000695022"/>
    </source>
</evidence>
<dbReference type="RefSeq" id="XP_014676609.1">
    <property type="nucleotide sequence ID" value="XM_014821123.1"/>
</dbReference>
<protein>
    <submittedName>
        <fullName evidence="3">Uncharacterized protein LOC106816498</fullName>
    </submittedName>
</protein>
<feature type="compositionally biased region" description="Basic residues" evidence="1">
    <location>
        <begin position="148"/>
        <end position="157"/>
    </location>
</feature>
<dbReference type="PANTHER" id="PTHR23098:SF23">
    <property type="entry name" value="MYB-RELATED TRANSCRIPTION FACTOR, PARTNER OF PROFILIN-LIKE ISOFORM X2-RELATED"/>
    <property type="match status" value="1"/>
</dbReference>
<organism evidence="2 3">
    <name type="scientific">Priapulus caudatus</name>
    <name type="common">Priapulid worm</name>
    <dbReference type="NCBI Taxonomy" id="37621"/>
    <lineage>
        <taxon>Eukaryota</taxon>
        <taxon>Metazoa</taxon>
        <taxon>Ecdysozoa</taxon>
        <taxon>Scalidophora</taxon>
        <taxon>Priapulida</taxon>
        <taxon>Priapulimorpha</taxon>
        <taxon>Priapulimorphida</taxon>
        <taxon>Priapulidae</taxon>
        <taxon>Priapulus</taxon>
    </lineage>
</organism>
<evidence type="ECO:0000313" key="3">
    <source>
        <dbReference type="RefSeq" id="XP_014676609.1"/>
    </source>
</evidence>
<gene>
    <name evidence="3" type="primary">LOC106816498</name>
</gene>
<proteinExistence type="predicted"/>
<evidence type="ECO:0000256" key="1">
    <source>
        <dbReference type="SAM" id="MobiDB-lite"/>
    </source>
</evidence>
<keyword evidence="2" id="KW-1185">Reference proteome</keyword>
<dbReference type="GeneID" id="106816498"/>
<name>A0ABM1EWN8_PRICU</name>
<dbReference type="Proteomes" id="UP000695022">
    <property type="component" value="Unplaced"/>
</dbReference>
<sequence>MRLKWSHLQSEVKKKAAKKRKDERKTGGGPCEVPDLTPIEEKIMAIIPTVAIEGIPGGIDTLDESTFRDVAPLSPCTEASQCDSRPPFESTPETQFLEEDAWQPLQIVSLGIGLGPEMDENPTVVSSVSSTPPQPAQQQNEYVDTHRKDTHHKRRRRDPGAEMSTKEVDIIRVVQERLKLETERLHCEQHRLAAEQECMLDIEKRRLEIEQQRLEIELRRDTVSQGHEFQTY</sequence>
<feature type="compositionally biased region" description="Low complexity" evidence="1">
    <location>
        <begin position="122"/>
        <end position="139"/>
    </location>
</feature>
<dbReference type="PANTHER" id="PTHR23098">
    <property type="entry name" value="AGAP001331-PA-RELATED"/>
    <property type="match status" value="1"/>
</dbReference>
<accession>A0ABM1EWN8</accession>
<feature type="region of interest" description="Disordered" evidence="1">
    <location>
        <begin position="1"/>
        <end position="35"/>
    </location>
</feature>
<reference evidence="3" key="1">
    <citation type="submission" date="2025-08" db="UniProtKB">
        <authorList>
            <consortium name="RefSeq"/>
        </authorList>
    </citation>
    <scope>IDENTIFICATION</scope>
</reference>
<feature type="region of interest" description="Disordered" evidence="1">
    <location>
        <begin position="122"/>
        <end position="164"/>
    </location>
</feature>